<protein>
    <submittedName>
        <fullName evidence="1">Uncharacterized protein</fullName>
    </submittedName>
</protein>
<proteinExistence type="predicted"/>
<organism evidence="1">
    <name type="scientific">uncultured Caudovirales phage</name>
    <dbReference type="NCBI Taxonomy" id="2100421"/>
    <lineage>
        <taxon>Viruses</taxon>
        <taxon>Duplodnaviria</taxon>
        <taxon>Heunggongvirae</taxon>
        <taxon>Uroviricota</taxon>
        <taxon>Caudoviricetes</taxon>
        <taxon>Peduoviridae</taxon>
        <taxon>Maltschvirus</taxon>
        <taxon>Maltschvirus maltsch</taxon>
    </lineage>
</organism>
<evidence type="ECO:0000313" key="1">
    <source>
        <dbReference type="EMBL" id="CAB4130306.1"/>
    </source>
</evidence>
<sequence length="197" mass="22955">MKIGIEINGVLRDTIGKFKTTYEKFLIDNNLENSESENPFDYKITEPIDSLDLTNHFSFQSKEEFFSFLYEEFPMEIFGHSPSTELSSFNDLNDLYVNLRDKVDFIIISDEISKSKPATLFFLSKFGCLIEKIFFYNDVTKNKLLDELDLIVTSNPDIIINYKDKVIKYDTSYNNKLNSEVSITKLKELESIITKKL</sequence>
<gene>
    <name evidence="1" type="ORF">UFOVP117_358</name>
</gene>
<name>A0A6J5LAN3_9CAUD</name>
<dbReference type="EMBL" id="LR796235">
    <property type="protein sequence ID" value="CAB4130306.1"/>
    <property type="molecule type" value="Genomic_DNA"/>
</dbReference>
<accession>A0A6J5LAN3</accession>
<reference evidence="1" key="1">
    <citation type="submission" date="2020-04" db="EMBL/GenBank/DDBJ databases">
        <authorList>
            <person name="Chiriac C."/>
            <person name="Salcher M."/>
            <person name="Ghai R."/>
            <person name="Kavagutti S V."/>
        </authorList>
    </citation>
    <scope>NUCLEOTIDE SEQUENCE</scope>
</reference>